<dbReference type="AlphaFoldDB" id="A0A518HF98"/>
<organism evidence="2 3">
    <name type="scientific">Tautonia plasticadhaerens</name>
    <dbReference type="NCBI Taxonomy" id="2527974"/>
    <lineage>
        <taxon>Bacteria</taxon>
        <taxon>Pseudomonadati</taxon>
        <taxon>Planctomycetota</taxon>
        <taxon>Planctomycetia</taxon>
        <taxon>Isosphaerales</taxon>
        <taxon>Isosphaeraceae</taxon>
        <taxon>Tautonia</taxon>
    </lineage>
</organism>
<dbReference type="KEGG" id="tpla:ElP_74920"/>
<dbReference type="Proteomes" id="UP000317835">
    <property type="component" value="Plasmid pElP_3"/>
</dbReference>
<name>A0A518HF98_9BACT</name>
<evidence type="ECO:0000313" key="2">
    <source>
        <dbReference type="EMBL" id="QDV39523.1"/>
    </source>
</evidence>
<keyword evidence="3" id="KW-1185">Reference proteome</keyword>
<feature type="region of interest" description="Disordered" evidence="1">
    <location>
        <begin position="1"/>
        <end position="22"/>
    </location>
</feature>
<protein>
    <submittedName>
        <fullName evidence="2">Uncharacterized protein</fullName>
    </submittedName>
</protein>
<sequence>MAAVAEEATPGDVGGDEGVDRPELRVLVDEEAAAEGVAAVPTVARQAAVAPAAAAGEVDRTRLPSILTRP</sequence>
<evidence type="ECO:0000313" key="3">
    <source>
        <dbReference type="Proteomes" id="UP000317835"/>
    </source>
</evidence>
<accession>A0A518HF98</accession>
<feature type="region of interest" description="Disordered" evidence="1">
    <location>
        <begin position="48"/>
        <end position="70"/>
    </location>
</feature>
<proteinExistence type="predicted"/>
<gene>
    <name evidence="2" type="ORF">ElP_74920</name>
</gene>
<evidence type="ECO:0000256" key="1">
    <source>
        <dbReference type="SAM" id="MobiDB-lite"/>
    </source>
</evidence>
<geneLocation type="plasmid" evidence="3">
    <name>pelp_3</name>
</geneLocation>
<keyword evidence="2" id="KW-0614">Plasmid</keyword>
<reference evidence="2 3" key="1">
    <citation type="submission" date="2019-02" db="EMBL/GenBank/DDBJ databases">
        <title>Deep-cultivation of Planctomycetes and their phenomic and genomic characterization uncovers novel biology.</title>
        <authorList>
            <person name="Wiegand S."/>
            <person name="Jogler M."/>
            <person name="Boedeker C."/>
            <person name="Pinto D."/>
            <person name="Vollmers J."/>
            <person name="Rivas-Marin E."/>
            <person name="Kohn T."/>
            <person name="Peeters S.H."/>
            <person name="Heuer A."/>
            <person name="Rast P."/>
            <person name="Oberbeckmann S."/>
            <person name="Bunk B."/>
            <person name="Jeske O."/>
            <person name="Meyerdierks A."/>
            <person name="Storesund J.E."/>
            <person name="Kallscheuer N."/>
            <person name="Luecker S."/>
            <person name="Lage O.M."/>
            <person name="Pohl T."/>
            <person name="Merkel B.J."/>
            <person name="Hornburger P."/>
            <person name="Mueller R.-W."/>
            <person name="Bruemmer F."/>
            <person name="Labrenz M."/>
            <person name="Spormann A.M."/>
            <person name="Op den Camp H."/>
            <person name="Overmann J."/>
            <person name="Amann R."/>
            <person name="Jetten M.S.M."/>
            <person name="Mascher T."/>
            <person name="Medema M.H."/>
            <person name="Devos D.P."/>
            <person name="Kaster A.-K."/>
            <person name="Ovreas L."/>
            <person name="Rohde M."/>
            <person name="Galperin M.Y."/>
            <person name="Jogler C."/>
        </authorList>
    </citation>
    <scope>NUCLEOTIDE SEQUENCE [LARGE SCALE GENOMIC DNA]</scope>
    <source>
        <strain evidence="2 3">ElP</strain>
        <plasmid evidence="3">pelp_3</plasmid>
    </source>
</reference>
<dbReference type="EMBL" id="CP036429">
    <property type="protein sequence ID" value="QDV39523.1"/>
    <property type="molecule type" value="Genomic_DNA"/>
</dbReference>